<comment type="similarity">
    <text evidence="2">Belongs to the RecX family.</text>
</comment>
<dbReference type="Gene3D" id="1.10.10.10">
    <property type="entry name" value="Winged helix-like DNA-binding domain superfamily/Winged helix DNA-binding domain"/>
    <property type="match status" value="2"/>
</dbReference>
<name>A0A3B0VZ38_9ZZZZ</name>
<protein>
    <recommendedName>
        <fullName evidence="3">Regulatory protein RecX</fullName>
    </recommendedName>
</protein>
<evidence type="ECO:0000256" key="1">
    <source>
        <dbReference type="ARBA" id="ARBA00004496"/>
    </source>
</evidence>
<reference evidence="7" key="1">
    <citation type="submission" date="2018-06" db="EMBL/GenBank/DDBJ databases">
        <authorList>
            <person name="Zhirakovskaya E."/>
        </authorList>
    </citation>
    <scope>NUCLEOTIDE SEQUENCE</scope>
</reference>
<evidence type="ECO:0000256" key="4">
    <source>
        <dbReference type="ARBA" id="ARBA00022490"/>
    </source>
</evidence>
<feature type="domain" description="RecX first three-helical" evidence="6">
    <location>
        <begin position="14"/>
        <end position="51"/>
    </location>
</feature>
<dbReference type="InterPro" id="IPR003783">
    <property type="entry name" value="Regulatory_RecX"/>
</dbReference>
<evidence type="ECO:0000259" key="6">
    <source>
        <dbReference type="Pfam" id="PF21982"/>
    </source>
</evidence>
<comment type="subcellular location">
    <subcellularLocation>
        <location evidence="1">Cytoplasm</location>
    </subcellularLocation>
</comment>
<evidence type="ECO:0000256" key="2">
    <source>
        <dbReference type="ARBA" id="ARBA00009695"/>
    </source>
</evidence>
<dbReference type="GO" id="GO:0005737">
    <property type="term" value="C:cytoplasm"/>
    <property type="evidence" value="ECO:0007669"/>
    <property type="project" value="UniProtKB-SubCell"/>
</dbReference>
<feature type="non-terminal residue" evidence="7">
    <location>
        <position position="90"/>
    </location>
</feature>
<evidence type="ECO:0000259" key="5">
    <source>
        <dbReference type="Pfam" id="PF02631"/>
    </source>
</evidence>
<dbReference type="InterPro" id="IPR036388">
    <property type="entry name" value="WH-like_DNA-bd_sf"/>
</dbReference>
<dbReference type="Pfam" id="PF21982">
    <property type="entry name" value="RecX_HTH1"/>
    <property type="match status" value="1"/>
</dbReference>
<dbReference type="InterPro" id="IPR053926">
    <property type="entry name" value="RecX_HTH_1st"/>
</dbReference>
<dbReference type="InterPro" id="IPR053924">
    <property type="entry name" value="RecX_HTH_2nd"/>
</dbReference>
<proteinExistence type="inferred from homology"/>
<dbReference type="PANTHER" id="PTHR33602:SF1">
    <property type="entry name" value="REGULATORY PROTEIN RECX FAMILY PROTEIN"/>
    <property type="match status" value="1"/>
</dbReference>
<dbReference type="EMBL" id="UOFB01000296">
    <property type="protein sequence ID" value="VAW48835.1"/>
    <property type="molecule type" value="Genomic_DNA"/>
</dbReference>
<organism evidence="7">
    <name type="scientific">hydrothermal vent metagenome</name>
    <dbReference type="NCBI Taxonomy" id="652676"/>
    <lineage>
        <taxon>unclassified sequences</taxon>
        <taxon>metagenomes</taxon>
        <taxon>ecological metagenomes</taxon>
    </lineage>
</organism>
<evidence type="ECO:0000313" key="7">
    <source>
        <dbReference type="EMBL" id="VAW48835.1"/>
    </source>
</evidence>
<dbReference type="Pfam" id="PF02631">
    <property type="entry name" value="RecX_HTH2"/>
    <property type="match status" value="1"/>
</dbReference>
<gene>
    <name evidence="7" type="ORF">MNBD_GAMMA04-1090</name>
</gene>
<dbReference type="PANTHER" id="PTHR33602">
    <property type="entry name" value="REGULATORY PROTEIN RECX FAMILY PROTEIN"/>
    <property type="match status" value="1"/>
</dbReference>
<feature type="domain" description="RecX second three-helical" evidence="5">
    <location>
        <begin position="58"/>
        <end position="90"/>
    </location>
</feature>
<keyword evidence="4" id="KW-0963">Cytoplasm</keyword>
<accession>A0A3B0VZ38</accession>
<dbReference type="AlphaFoldDB" id="A0A3B0VZ38"/>
<sequence>MSHKDNSRHQNIRRVAIDLLSRREHSSFELARKLAIRSFDALEIDEVLVKLRDEGLQSDVRFTEAYVYFRIQKGYGPIRIQADLKQRGID</sequence>
<evidence type="ECO:0000256" key="3">
    <source>
        <dbReference type="ARBA" id="ARBA00018111"/>
    </source>
</evidence>
<dbReference type="GO" id="GO:0006282">
    <property type="term" value="P:regulation of DNA repair"/>
    <property type="evidence" value="ECO:0007669"/>
    <property type="project" value="InterPro"/>
</dbReference>